<evidence type="ECO:0000313" key="2">
    <source>
        <dbReference type="EMBL" id="OIJ68444.1"/>
    </source>
</evidence>
<accession>A0A1J4P3W3</accession>
<reference evidence="2" key="1">
    <citation type="submission" date="2016-10" db="EMBL/GenBank/DDBJ databases">
        <title>Genome sequence of Streptomyces mangrovisoli MUSC 149.</title>
        <authorList>
            <person name="Lee L.-H."/>
            <person name="Ser H.-L."/>
        </authorList>
    </citation>
    <scope>NUCLEOTIDE SEQUENCE [LARGE SCALE GENOMIC DNA]</scope>
    <source>
        <strain evidence="2">MUSC 149</strain>
    </source>
</reference>
<dbReference type="RefSeq" id="WP_046582073.1">
    <property type="nucleotide sequence ID" value="NZ_LAVA02000016.1"/>
</dbReference>
<protein>
    <submittedName>
        <fullName evidence="2">Uncharacterized protein</fullName>
    </submittedName>
</protein>
<keyword evidence="3" id="KW-1185">Reference proteome</keyword>
<organism evidence="2 3">
    <name type="scientific">Streptomyces mangrovisoli</name>
    <dbReference type="NCBI Taxonomy" id="1428628"/>
    <lineage>
        <taxon>Bacteria</taxon>
        <taxon>Bacillati</taxon>
        <taxon>Actinomycetota</taxon>
        <taxon>Actinomycetes</taxon>
        <taxon>Kitasatosporales</taxon>
        <taxon>Streptomycetaceae</taxon>
        <taxon>Streptomyces</taxon>
    </lineage>
</organism>
<evidence type="ECO:0000256" key="1">
    <source>
        <dbReference type="SAM" id="MobiDB-lite"/>
    </source>
</evidence>
<dbReference type="EMBL" id="LAVA02000016">
    <property type="protein sequence ID" value="OIJ68444.1"/>
    <property type="molecule type" value="Genomic_DNA"/>
</dbReference>
<dbReference type="STRING" id="1428628.WN71_008485"/>
<proteinExistence type="predicted"/>
<gene>
    <name evidence="2" type="ORF">WN71_008485</name>
</gene>
<name>A0A1J4P3W3_9ACTN</name>
<comment type="caution">
    <text evidence="2">The sequence shown here is derived from an EMBL/GenBank/DDBJ whole genome shotgun (WGS) entry which is preliminary data.</text>
</comment>
<evidence type="ECO:0000313" key="3">
    <source>
        <dbReference type="Proteomes" id="UP000034196"/>
    </source>
</evidence>
<feature type="region of interest" description="Disordered" evidence="1">
    <location>
        <begin position="1"/>
        <end position="20"/>
    </location>
</feature>
<dbReference type="AlphaFoldDB" id="A0A1J4P3W3"/>
<sequence length="147" mass="15701">MTSTAIRPAPPAAEGSSPPACENRRLRLWERRVRTAGLPRFWAGRCTALSEPARRAAAIRHTAATFAALPTPYRLVLALLLRLFPVAVVLADPLAPLHGTPDRARLQRLADRLGTVPGCAELLKASSALALYGALDTPSPARRKAPG</sequence>
<dbReference type="Proteomes" id="UP000034196">
    <property type="component" value="Unassembled WGS sequence"/>
</dbReference>